<feature type="transmembrane region" description="Helical" evidence="7">
    <location>
        <begin position="53"/>
        <end position="73"/>
    </location>
</feature>
<accession>A0AAP0LCY6</accession>
<dbReference type="GO" id="GO:0005886">
    <property type="term" value="C:plasma membrane"/>
    <property type="evidence" value="ECO:0007669"/>
    <property type="project" value="TreeGrafter"/>
</dbReference>
<feature type="region of interest" description="Disordered" evidence="6">
    <location>
        <begin position="1279"/>
        <end position="1305"/>
    </location>
</feature>
<feature type="compositionally biased region" description="Polar residues" evidence="6">
    <location>
        <begin position="626"/>
        <end position="642"/>
    </location>
</feature>
<comment type="subcellular location">
    <subcellularLocation>
        <location evidence="1">Membrane</location>
        <topology evidence="1">Multi-pass membrane protein</topology>
    </subcellularLocation>
</comment>
<evidence type="ECO:0000313" key="9">
    <source>
        <dbReference type="Proteomes" id="UP001420932"/>
    </source>
</evidence>
<keyword evidence="3 7" id="KW-0812">Transmembrane</keyword>
<dbReference type="PANTHER" id="PTHR11706:SF75">
    <property type="entry name" value="ETHYLENE-INSENSITIVE PROTEIN 2"/>
    <property type="match status" value="1"/>
</dbReference>
<protein>
    <recommendedName>
        <fullName evidence="10">Ethylene-insensitive protein 2</fullName>
    </recommendedName>
</protein>
<evidence type="ECO:0000313" key="8">
    <source>
        <dbReference type="EMBL" id="KAK9168771.1"/>
    </source>
</evidence>
<feature type="transmembrane region" description="Helical" evidence="7">
    <location>
        <begin position="122"/>
        <end position="149"/>
    </location>
</feature>
<keyword evidence="5 7" id="KW-0472">Membrane</keyword>
<evidence type="ECO:0000256" key="5">
    <source>
        <dbReference type="ARBA" id="ARBA00023136"/>
    </source>
</evidence>
<feature type="transmembrane region" description="Helical" evidence="7">
    <location>
        <begin position="392"/>
        <end position="413"/>
    </location>
</feature>
<dbReference type="InterPro" id="IPR017187">
    <property type="entry name" value="EIN2"/>
</dbReference>
<feature type="transmembrane region" description="Helical" evidence="7">
    <location>
        <begin position="236"/>
        <end position="255"/>
    </location>
</feature>
<feature type="transmembrane region" description="Helical" evidence="7">
    <location>
        <begin position="348"/>
        <end position="372"/>
    </location>
</feature>
<sequence>MEYETGSLNQRLALASRLLPVVGPVLLISVGYIDPGKWSAVVDGGARFGYDLVLLMLVFNCIAILCHYMAAAIGVVTGKNLAQICSEEYNKCTCLLLGVQAELSLIVTDLSVILGMAHGFNLLFGVNMATCLLFTISDIVLFPFILSFLGKYKAEAFLVSTSGLILVCYVLGVLISQSDVSLMNGLPTKLSAENLFAIMSLLGANITPHNFYIHSSIVQWQKGSASITKNALCHEHFFAILCVFSGISLVNYAMMNSAATVFHSDGHVVLTFQDIMDQIVRNPVAIFSLFLLLLISNEITSLTCKLGGQVVLRDFFKVDPPVWLHRAAIRTFVIVVALYSTWNSGSEWIYQLLIFTQVVLAILLPSSMILLIRVASSRSIMGLCKIPPSLEFLAFATLICMIGLNIVFTTEMLCGSSDWVSNLQLSMGSNVTFPYVVLLTISFASLALMLWLVATPLKSASVRSDSQIWGWDLKESPPEVSGERVEHDAIKSKYQEEEPIVEDVAVAKSVGSYSDNSNVEYDVDLPETILDSDQEVFLPVVSIDLVRSQSSQVSHCEGPELTPLAVVDKEVAGAGLLPDVDAYRKTESVDSVEKTGSVEGESQTEKDDDETDSWEAEEPRDASRIGPTSTSEGPGSFRSLSVKSDEGGNGSGSLSRLSGLGRAARRQLAAILDEFWGQLYDFHGNTTQEAKMKKFDLLFGLDVKLTSVALKVSTGVTGSSGYFPSVSEAGSAFVGNSGIYESPSRHRMTGTAESPYGYQAVSSMWSTRTPYLDGYLQKPSNNVLDPVERRYSSLRLPTSSEDLDHQPRTVHGYQLASYLTRMSTDRNSDASNSYLDSPTPKSQSSAFAPANYRDPLSYTLGQNLQNRVSPLHSSAMHIPAISRARELQAERPYNDQYSSGAGESFNTPANTKKYHSLPDISGLAVPRRSPYENRNSQWKGPPGFEPTAYKAAYEKSMYSTAGARAQTLLVFDEQPSPSKHYRDSLSTQLIPNSDAKSLWSKQPFEQLFGVAGNNCAVADGVSPHEPFAAFPEAMRMESEKELLQSFRSCIIKILKLEGCEWLFRLNGGADEDLIDRVAARERLLYEADSREPSQVGRVYESQFLSTDRRSGGALRSQEAGYPKFLSYVPHCEEGCVWQTSLIVSFGVWCIHRILELSLMESRPELWGKYTYVLNRLQGILDHAFFRPRSPLLPCSCLQIPAASAKRLSPTLINGLLPPAAKPGKGKCTSASTLLDLIKDVETAVSCRKGRTGTAAGEVAFPKGKENLASVLKRYKRRLSNKSAGAHDNVGSGPRKVPSTLTSYNP</sequence>
<dbReference type="InterPro" id="IPR001046">
    <property type="entry name" value="NRAMP_fam"/>
</dbReference>
<proteinExistence type="inferred from homology"/>
<name>A0AAP0LCY6_9MAGN</name>
<evidence type="ECO:0008006" key="10">
    <source>
        <dbReference type="Google" id="ProtNLM"/>
    </source>
</evidence>
<dbReference type="EMBL" id="JBBNAF010000001">
    <property type="protein sequence ID" value="KAK9168771.1"/>
    <property type="molecule type" value="Genomic_DNA"/>
</dbReference>
<dbReference type="Proteomes" id="UP001420932">
    <property type="component" value="Unassembled WGS sequence"/>
</dbReference>
<comment type="caution">
    <text evidence="8">The sequence shown here is derived from an EMBL/GenBank/DDBJ whole genome shotgun (WGS) entry which is preliminary data.</text>
</comment>
<feature type="compositionally biased region" description="Polar residues" evidence="6">
    <location>
        <begin position="895"/>
        <end position="910"/>
    </location>
</feature>
<evidence type="ECO:0000256" key="7">
    <source>
        <dbReference type="SAM" id="Phobius"/>
    </source>
</evidence>
<evidence type="ECO:0000256" key="3">
    <source>
        <dbReference type="ARBA" id="ARBA00022692"/>
    </source>
</evidence>
<feature type="transmembrane region" description="Helical" evidence="7">
    <location>
        <begin position="12"/>
        <end position="33"/>
    </location>
</feature>
<evidence type="ECO:0000256" key="4">
    <source>
        <dbReference type="ARBA" id="ARBA00022989"/>
    </source>
</evidence>
<feature type="transmembrane region" description="Helical" evidence="7">
    <location>
        <begin position="195"/>
        <end position="215"/>
    </location>
</feature>
<reference evidence="8 9" key="1">
    <citation type="submission" date="2024-01" db="EMBL/GenBank/DDBJ databases">
        <title>Genome assemblies of Stephania.</title>
        <authorList>
            <person name="Yang L."/>
        </authorList>
    </citation>
    <scope>NUCLEOTIDE SEQUENCE [LARGE SCALE GENOMIC DNA]</scope>
    <source>
        <strain evidence="8">YNDBR</strain>
        <tissue evidence="8">Leaf</tissue>
    </source>
</reference>
<evidence type="ECO:0000256" key="6">
    <source>
        <dbReference type="SAM" id="MobiDB-lite"/>
    </source>
</evidence>
<keyword evidence="4 7" id="KW-1133">Transmembrane helix</keyword>
<dbReference type="PANTHER" id="PTHR11706">
    <property type="entry name" value="SOLUTE CARRIER PROTEIN FAMILY 11 MEMBER"/>
    <property type="match status" value="1"/>
</dbReference>
<dbReference type="GO" id="GO:0015086">
    <property type="term" value="F:cadmium ion transmembrane transporter activity"/>
    <property type="evidence" value="ECO:0007669"/>
    <property type="project" value="TreeGrafter"/>
</dbReference>
<feature type="transmembrane region" description="Helical" evidence="7">
    <location>
        <begin position="284"/>
        <end position="302"/>
    </location>
</feature>
<feature type="transmembrane region" description="Helical" evidence="7">
    <location>
        <begin position="433"/>
        <end position="454"/>
    </location>
</feature>
<dbReference type="Pfam" id="PF01566">
    <property type="entry name" value="Nramp"/>
    <property type="match status" value="1"/>
</dbReference>
<feature type="transmembrane region" description="Helical" evidence="7">
    <location>
        <begin position="94"/>
        <end position="116"/>
    </location>
</feature>
<dbReference type="GO" id="GO:0005384">
    <property type="term" value="F:manganese ion transmembrane transporter activity"/>
    <property type="evidence" value="ECO:0007669"/>
    <property type="project" value="TreeGrafter"/>
</dbReference>
<dbReference type="GO" id="GO:0034755">
    <property type="term" value="P:iron ion transmembrane transport"/>
    <property type="evidence" value="ECO:0007669"/>
    <property type="project" value="TreeGrafter"/>
</dbReference>
<evidence type="ECO:0000256" key="2">
    <source>
        <dbReference type="ARBA" id="ARBA00009965"/>
    </source>
</evidence>
<comment type="similarity">
    <text evidence="2">Belongs to the NRAMP (TC 2.A.55) family.</text>
</comment>
<evidence type="ECO:0000256" key="1">
    <source>
        <dbReference type="ARBA" id="ARBA00004141"/>
    </source>
</evidence>
<organism evidence="8 9">
    <name type="scientific">Stephania yunnanensis</name>
    <dbReference type="NCBI Taxonomy" id="152371"/>
    <lineage>
        <taxon>Eukaryota</taxon>
        <taxon>Viridiplantae</taxon>
        <taxon>Streptophyta</taxon>
        <taxon>Embryophyta</taxon>
        <taxon>Tracheophyta</taxon>
        <taxon>Spermatophyta</taxon>
        <taxon>Magnoliopsida</taxon>
        <taxon>Ranunculales</taxon>
        <taxon>Menispermaceae</taxon>
        <taxon>Menispermoideae</taxon>
        <taxon>Cissampelideae</taxon>
        <taxon>Stephania</taxon>
    </lineage>
</organism>
<feature type="compositionally biased region" description="Acidic residues" evidence="6">
    <location>
        <begin position="606"/>
        <end position="616"/>
    </location>
</feature>
<feature type="region of interest" description="Disordered" evidence="6">
    <location>
        <begin position="825"/>
        <end position="849"/>
    </location>
</feature>
<keyword evidence="9" id="KW-1185">Reference proteome</keyword>
<dbReference type="PRINTS" id="PR00447">
    <property type="entry name" value="NATRESASSCMP"/>
</dbReference>
<dbReference type="GO" id="GO:0009873">
    <property type="term" value="P:ethylene-activated signaling pathway"/>
    <property type="evidence" value="ECO:0007669"/>
    <property type="project" value="InterPro"/>
</dbReference>
<feature type="compositionally biased region" description="Polar residues" evidence="6">
    <location>
        <begin position="829"/>
        <end position="846"/>
    </location>
</feature>
<gene>
    <name evidence="8" type="ORF">Syun_000911</name>
</gene>
<dbReference type="PIRSF" id="PIRSF037378">
    <property type="entry name" value="EIN2"/>
    <property type="match status" value="1"/>
</dbReference>
<feature type="region of interest" description="Disordered" evidence="6">
    <location>
        <begin position="586"/>
        <end position="658"/>
    </location>
</feature>
<feature type="transmembrane region" description="Helical" evidence="7">
    <location>
        <begin position="156"/>
        <end position="175"/>
    </location>
</feature>
<feature type="region of interest" description="Disordered" evidence="6">
    <location>
        <begin position="894"/>
        <end position="942"/>
    </location>
</feature>